<dbReference type="Gene3D" id="3.30.70.330">
    <property type="match status" value="1"/>
</dbReference>
<name>A0A9P6XBM2_RHIOR</name>
<dbReference type="InterPro" id="IPR000504">
    <property type="entry name" value="RRM_dom"/>
</dbReference>
<dbReference type="InterPro" id="IPR051229">
    <property type="entry name" value="ALYREF_mRNA_export"/>
</dbReference>
<keyword evidence="1 2" id="KW-0694">RNA-binding</keyword>
<comment type="caution">
    <text evidence="5">The sequence shown here is derived from an EMBL/GenBank/DDBJ whole genome shotgun (WGS) entry which is preliminary data.</text>
</comment>
<reference evidence="5" key="1">
    <citation type="journal article" date="2020" name="Microb. Genom.">
        <title>Genetic diversity of clinical and environmental Mucorales isolates obtained from an investigation of mucormycosis cases among solid organ transplant recipients.</title>
        <authorList>
            <person name="Nguyen M.H."/>
            <person name="Kaul D."/>
            <person name="Muto C."/>
            <person name="Cheng S.J."/>
            <person name="Richter R.A."/>
            <person name="Bruno V.M."/>
            <person name="Liu G."/>
            <person name="Beyhan S."/>
            <person name="Sundermann A.J."/>
            <person name="Mounaud S."/>
            <person name="Pasculle A.W."/>
            <person name="Nierman W.C."/>
            <person name="Driscoll E."/>
            <person name="Cumbie R."/>
            <person name="Clancy C.J."/>
            <person name="Dupont C.L."/>
        </authorList>
    </citation>
    <scope>NUCLEOTIDE SEQUENCE</scope>
    <source>
        <strain evidence="5">GL11</strain>
    </source>
</reference>
<proteinExistence type="predicted"/>
<dbReference type="InterPro" id="IPR012677">
    <property type="entry name" value="Nucleotide-bd_a/b_plait_sf"/>
</dbReference>
<feature type="region of interest" description="Disordered" evidence="3">
    <location>
        <begin position="112"/>
        <end position="175"/>
    </location>
</feature>
<dbReference type="CDD" id="cd00590">
    <property type="entry name" value="RRM_SF"/>
    <property type="match status" value="1"/>
</dbReference>
<feature type="compositionally biased region" description="Low complexity" evidence="3">
    <location>
        <begin position="142"/>
        <end position="154"/>
    </location>
</feature>
<dbReference type="GO" id="GO:0005634">
    <property type="term" value="C:nucleus"/>
    <property type="evidence" value="ECO:0007669"/>
    <property type="project" value="TreeGrafter"/>
</dbReference>
<evidence type="ECO:0000256" key="1">
    <source>
        <dbReference type="ARBA" id="ARBA00022884"/>
    </source>
</evidence>
<keyword evidence="6" id="KW-1185">Reference proteome</keyword>
<evidence type="ECO:0000259" key="4">
    <source>
        <dbReference type="PROSITE" id="PS50102"/>
    </source>
</evidence>
<evidence type="ECO:0000313" key="5">
    <source>
        <dbReference type="EMBL" id="KAG1309830.1"/>
    </source>
</evidence>
<dbReference type="Pfam" id="PF00076">
    <property type="entry name" value="RRM_1"/>
    <property type="match status" value="1"/>
</dbReference>
<protein>
    <recommendedName>
        <fullName evidence="4">RRM domain-containing protein</fullName>
    </recommendedName>
</protein>
<gene>
    <name evidence="5" type="ORF">G6F64_005020</name>
</gene>
<dbReference type="GO" id="GO:0003729">
    <property type="term" value="F:mRNA binding"/>
    <property type="evidence" value="ECO:0007669"/>
    <property type="project" value="TreeGrafter"/>
</dbReference>
<accession>A0A9P6XBM2</accession>
<dbReference type="PROSITE" id="PS50102">
    <property type="entry name" value="RRM"/>
    <property type="match status" value="1"/>
</dbReference>
<organism evidence="5 6">
    <name type="scientific">Rhizopus oryzae</name>
    <name type="common">Mucormycosis agent</name>
    <name type="synonym">Rhizopus arrhizus var. delemar</name>
    <dbReference type="NCBI Taxonomy" id="64495"/>
    <lineage>
        <taxon>Eukaryota</taxon>
        <taxon>Fungi</taxon>
        <taxon>Fungi incertae sedis</taxon>
        <taxon>Mucoromycota</taxon>
        <taxon>Mucoromycotina</taxon>
        <taxon>Mucoromycetes</taxon>
        <taxon>Mucorales</taxon>
        <taxon>Mucorineae</taxon>
        <taxon>Rhizopodaceae</taxon>
        <taxon>Rhizopus</taxon>
    </lineage>
</organism>
<feature type="domain" description="RRM" evidence="4">
    <location>
        <begin position="204"/>
        <end position="281"/>
    </location>
</feature>
<dbReference type="EMBL" id="JAANQT010000584">
    <property type="protein sequence ID" value="KAG1309830.1"/>
    <property type="molecule type" value="Genomic_DNA"/>
</dbReference>
<evidence type="ECO:0000313" key="6">
    <source>
        <dbReference type="Proteomes" id="UP000716291"/>
    </source>
</evidence>
<dbReference type="AlphaFoldDB" id="A0A9P6XBM2"/>
<dbReference type="Proteomes" id="UP000716291">
    <property type="component" value="Unassembled WGS sequence"/>
</dbReference>
<dbReference type="GO" id="GO:0006406">
    <property type="term" value="P:mRNA export from nucleus"/>
    <property type="evidence" value="ECO:0007669"/>
    <property type="project" value="TreeGrafter"/>
</dbReference>
<sequence length="320" mass="35979">MGKKDLDSSLDDIIKKRQRTETKSHNSRNNNSNDARNLNVTARRNTVKNNLVRNNGRGIQKNSKSSINSRLGDIVISRKPFHQQAKAVNKEITPIQKQRPKIIGPIITSAYKGESTDDNRRKKKEQAINPATLIITRSVTPTNNKTQNKTKSSQPYNSNDNTNTAHSQKSRQPKQLIRSAGPPVTVMNPVYHQQKPMTPPEQTGIVLLCNLDPRATAEDVGETCSMFGPILSCDMLLDPMGRPLHEAEVEFMYPHSAQECALKLDGEIADGRVLRARLQYRPTPPVMPRYSSRTVGASARVEPRFNDTQLPYMAYSHRPY</sequence>
<dbReference type="PANTHER" id="PTHR19965">
    <property type="entry name" value="RNA AND EXPORT FACTOR BINDING PROTEIN"/>
    <property type="match status" value="1"/>
</dbReference>
<evidence type="ECO:0000256" key="3">
    <source>
        <dbReference type="SAM" id="MobiDB-lite"/>
    </source>
</evidence>
<feature type="compositionally biased region" description="Low complexity" evidence="3">
    <location>
        <begin position="27"/>
        <end position="39"/>
    </location>
</feature>
<feature type="region of interest" description="Disordered" evidence="3">
    <location>
        <begin position="16"/>
        <end position="39"/>
    </location>
</feature>
<dbReference type="InterPro" id="IPR035979">
    <property type="entry name" value="RBD_domain_sf"/>
</dbReference>
<evidence type="ECO:0000256" key="2">
    <source>
        <dbReference type="PROSITE-ProRule" id="PRU00176"/>
    </source>
</evidence>
<dbReference type="SMART" id="SM00360">
    <property type="entry name" value="RRM"/>
    <property type="match status" value="1"/>
</dbReference>
<feature type="compositionally biased region" description="Polar residues" evidence="3">
    <location>
        <begin position="155"/>
        <end position="167"/>
    </location>
</feature>
<dbReference type="PANTHER" id="PTHR19965:SF35">
    <property type="entry name" value="RNA ANNEALING PROTEIN YRA1"/>
    <property type="match status" value="1"/>
</dbReference>
<dbReference type="SUPFAM" id="SSF54928">
    <property type="entry name" value="RNA-binding domain, RBD"/>
    <property type="match status" value="1"/>
</dbReference>
<dbReference type="OrthoDB" id="6159137at2759"/>